<feature type="non-terminal residue" evidence="7">
    <location>
        <position position="439"/>
    </location>
</feature>
<dbReference type="PROSITE" id="PS01360">
    <property type="entry name" value="ZF_MYND_1"/>
    <property type="match status" value="1"/>
</dbReference>
<name>A0A8H7Q184_9FUNG</name>
<evidence type="ECO:0000313" key="7">
    <source>
        <dbReference type="EMBL" id="KAG2184037.1"/>
    </source>
</evidence>
<dbReference type="Proteomes" id="UP000612746">
    <property type="component" value="Unassembled WGS sequence"/>
</dbReference>
<organism evidence="7 8">
    <name type="scientific">Umbelopsis vinacea</name>
    <dbReference type="NCBI Taxonomy" id="44442"/>
    <lineage>
        <taxon>Eukaryota</taxon>
        <taxon>Fungi</taxon>
        <taxon>Fungi incertae sedis</taxon>
        <taxon>Mucoromycota</taxon>
        <taxon>Mucoromycotina</taxon>
        <taxon>Umbelopsidomycetes</taxon>
        <taxon>Umbelopsidales</taxon>
        <taxon>Umbelopsidaceae</taxon>
        <taxon>Umbelopsis</taxon>
    </lineage>
</organism>
<dbReference type="Gene3D" id="1.25.40.10">
    <property type="entry name" value="Tetratricopeptide repeat domain"/>
    <property type="match status" value="1"/>
</dbReference>
<feature type="domain" description="MYND-type" evidence="6">
    <location>
        <begin position="384"/>
        <end position="429"/>
    </location>
</feature>
<reference evidence="7" key="1">
    <citation type="submission" date="2020-12" db="EMBL/GenBank/DDBJ databases">
        <title>Metabolic potential, ecology and presence of endohyphal bacteria is reflected in genomic diversity of Mucoromycotina.</title>
        <authorList>
            <person name="Muszewska A."/>
            <person name="Okrasinska A."/>
            <person name="Steczkiewicz K."/>
            <person name="Drgas O."/>
            <person name="Orlowska M."/>
            <person name="Perlinska-Lenart U."/>
            <person name="Aleksandrzak-Piekarczyk T."/>
            <person name="Szatraj K."/>
            <person name="Zielenkiewicz U."/>
            <person name="Pilsyk S."/>
            <person name="Malc E."/>
            <person name="Mieczkowski P."/>
            <person name="Kruszewska J.S."/>
            <person name="Biernat P."/>
            <person name="Pawlowska J."/>
        </authorList>
    </citation>
    <scope>NUCLEOTIDE SEQUENCE</scope>
    <source>
        <strain evidence="7">WA0000051536</strain>
    </source>
</reference>
<dbReference type="SMART" id="SM00028">
    <property type="entry name" value="TPR"/>
    <property type="match status" value="3"/>
</dbReference>
<evidence type="ECO:0000259" key="6">
    <source>
        <dbReference type="PROSITE" id="PS50865"/>
    </source>
</evidence>
<evidence type="ECO:0000256" key="2">
    <source>
        <dbReference type="ARBA" id="ARBA00022771"/>
    </source>
</evidence>
<keyword evidence="3" id="KW-0862">Zinc</keyword>
<proteinExistence type="predicted"/>
<evidence type="ECO:0000256" key="4">
    <source>
        <dbReference type="PROSITE-ProRule" id="PRU00134"/>
    </source>
</evidence>
<keyword evidence="8" id="KW-1185">Reference proteome</keyword>
<feature type="region of interest" description="Disordered" evidence="5">
    <location>
        <begin position="38"/>
        <end position="61"/>
    </location>
</feature>
<dbReference type="EMBL" id="JAEPRA010000006">
    <property type="protein sequence ID" value="KAG2184037.1"/>
    <property type="molecule type" value="Genomic_DNA"/>
</dbReference>
<keyword evidence="2 4" id="KW-0863">Zinc-finger</keyword>
<dbReference type="InterPro" id="IPR011990">
    <property type="entry name" value="TPR-like_helical_dom_sf"/>
</dbReference>
<evidence type="ECO:0000256" key="5">
    <source>
        <dbReference type="SAM" id="MobiDB-lite"/>
    </source>
</evidence>
<dbReference type="Pfam" id="PF01753">
    <property type="entry name" value="zf-MYND"/>
    <property type="match status" value="1"/>
</dbReference>
<gene>
    <name evidence="7" type="ORF">INT44_009048</name>
</gene>
<keyword evidence="1" id="KW-0479">Metal-binding</keyword>
<protein>
    <recommendedName>
        <fullName evidence="6">MYND-type domain-containing protein</fullName>
    </recommendedName>
</protein>
<dbReference type="InterPro" id="IPR019734">
    <property type="entry name" value="TPR_rpt"/>
</dbReference>
<evidence type="ECO:0000256" key="1">
    <source>
        <dbReference type="ARBA" id="ARBA00022723"/>
    </source>
</evidence>
<dbReference type="AlphaFoldDB" id="A0A8H7Q184"/>
<accession>A0A8H7Q184</accession>
<evidence type="ECO:0000256" key="3">
    <source>
        <dbReference type="ARBA" id="ARBA00022833"/>
    </source>
</evidence>
<dbReference type="PROSITE" id="PS50865">
    <property type="entry name" value="ZF_MYND_2"/>
    <property type="match status" value="1"/>
</dbReference>
<dbReference type="OrthoDB" id="3257538at2759"/>
<dbReference type="Gene3D" id="6.10.140.2220">
    <property type="match status" value="1"/>
</dbReference>
<comment type="caution">
    <text evidence="7">The sequence shown here is derived from an EMBL/GenBank/DDBJ whole genome shotgun (WGS) entry which is preliminary data.</text>
</comment>
<dbReference type="InterPro" id="IPR002893">
    <property type="entry name" value="Znf_MYND"/>
</dbReference>
<dbReference type="SUPFAM" id="SSF48452">
    <property type="entry name" value="TPR-like"/>
    <property type="match status" value="1"/>
</dbReference>
<feature type="compositionally biased region" description="Basic and acidic residues" evidence="5">
    <location>
        <begin position="46"/>
        <end position="61"/>
    </location>
</feature>
<dbReference type="SUPFAM" id="SSF144232">
    <property type="entry name" value="HIT/MYND zinc finger-like"/>
    <property type="match status" value="1"/>
</dbReference>
<sequence length="439" mass="49148">TGWLGVSHSISFALPFASFNLEITNMVNAADTQVATTSTAGHSHVHGPDCQHDHGNESGEYQDRFLDGSNRIIAYDLLQARNKLEDTTDPDAKRYFEAKELFRKGYDLAMTVPAVLEADTLDKHEEDIKDAAESMVAAWVMDDKAAPMSERVLILGQQYEKVLLKNIPEDQQEGFFVKDSLLFSAWILLVGKQYEHCITTLTLGLETYPELPARMYFVRATCHLSNGDLQSGMDDLNTCLEKDPSYPFPYSVLGSIYISTKKKDDAIKNFKLYLEHGHSDTADYTNSLYALAFLTYDKNDNSQAADYYEKAKQNEERFKDLYGSVPGMNDIKRQAVLAHEPADVAKKMIAAAMPPVQPNPKIERLIDAGILGRPKSYPPNPKQCSECGAKHRQGEPEKSLLSCGACRSIWYCSRDCQKQNYRKAHKAECASMAPKQVTA</sequence>
<dbReference type="GO" id="GO:0008270">
    <property type="term" value="F:zinc ion binding"/>
    <property type="evidence" value="ECO:0007669"/>
    <property type="project" value="UniProtKB-KW"/>
</dbReference>
<evidence type="ECO:0000313" key="8">
    <source>
        <dbReference type="Proteomes" id="UP000612746"/>
    </source>
</evidence>